<dbReference type="PIRSF" id="PIRSF000722">
    <property type="entry name" value="Acetate_prop_kin"/>
    <property type="match status" value="1"/>
</dbReference>
<comment type="function">
    <text evidence="8">Catalyzes the formation of acetyl phosphate from acetate and ATP. Can also catalyze the reverse reaction.</text>
</comment>
<proteinExistence type="inferred from homology"/>
<feature type="site" description="Transition state stabilizer" evidence="8">
    <location>
        <position position="236"/>
    </location>
</feature>
<evidence type="ECO:0000256" key="8">
    <source>
        <dbReference type="HAMAP-Rule" id="MF_00020"/>
    </source>
</evidence>
<dbReference type="UniPathway" id="UPA00340">
    <property type="reaction ID" value="UER00458"/>
</dbReference>
<dbReference type="PANTHER" id="PTHR21060:SF17">
    <property type="entry name" value="PROPIONATE KINASE"/>
    <property type="match status" value="1"/>
</dbReference>
<dbReference type="SUPFAM" id="SSF53067">
    <property type="entry name" value="Actin-like ATPase domain"/>
    <property type="match status" value="2"/>
</dbReference>
<evidence type="ECO:0000256" key="4">
    <source>
        <dbReference type="ARBA" id="ARBA00022741"/>
    </source>
</evidence>
<dbReference type="Gene3D" id="3.30.420.40">
    <property type="match status" value="2"/>
</dbReference>
<dbReference type="PRINTS" id="PR00471">
    <property type="entry name" value="ACETATEKNASE"/>
</dbReference>
<dbReference type="PANTHER" id="PTHR21060">
    <property type="entry name" value="ACETATE KINASE"/>
    <property type="match status" value="1"/>
</dbReference>
<evidence type="ECO:0000256" key="2">
    <source>
        <dbReference type="ARBA" id="ARBA00022679"/>
    </source>
</evidence>
<evidence type="ECO:0000256" key="3">
    <source>
        <dbReference type="ARBA" id="ARBA00022723"/>
    </source>
</evidence>
<dbReference type="GO" id="GO:0006085">
    <property type="term" value="P:acetyl-CoA biosynthetic process"/>
    <property type="evidence" value="ECO:0007669"/>
    <property type="project" value="UniProtKB-UniRule"/>
</dbReference>
<evidence type="ECO:0000256" key="1">
    <source>
        <dbReference type="ARBA" id="ARBA00008748"/>
    </source>
</evidence>
<dbReference type="Proteomes" id="UP000250675">
    <property type="component" value="Unassembled WGS sequence"/>
</dbReference>
<organism evidence="10 11">
    <name type="scientific">Klebsiella pneumoniae</name>
    <dbReference type="NCBI Taxonomy" id="573"/>
    <lineage>
        <taxon>Bacteria</taxon>
        <taxon>Pseudomonadati</taxon>
        <taxon>Pseudomonadota</taxon>
        <taxon>Gammaproteobacteria</taxon>
        <taxon>Enterobacterales</taxon>
        <taxon>Enterobacteriaceae</taxon>
        <taxon>Klebsiella/Raoultella group</taxon>
        <taxon>Klebsiella</taxon>
        <taxon>Klebsiella pneumoniae complex</taxon>
    </lineage>
</organism>
<feature type="binding site" evidence="8">
    <location>
        <position position="86"/>
    </location>
    <ligand>
        <name>substrate</name>
    </ligand>
</feature>
<dbReference type="InterPro" id="IPR043129">
    <property type="entry name" value="ATPase_NBD"/>
</dbReference>
<dbReference type="Pfam" id="PF00871">
    <property type="entry name" value="Acetate_kinase"/>
    <property type="match status" value="2"/>
</dbReference>
<dbReference type="AlphaFoldDB" id="A0A2X3EJ35"/>
<dbReference type="GO" id="GO:0006083">
    <property type="term" value="P:acetate metabolic process"/>
    <property type="evidence" value="ECO:0007669"/>
    <property type="project" value="TreeGrafter"/>
</dbReference>
<feature type="binding site" evidence="8">
    <location>
        <begin position="203"/>
        <end position="207"/>
    </location>
    <ligand>
        <name>ATP</name>
        <dbReference type="ChEBI" id="CHEBI:30616"/>
    </ligand>
</feature>
<feature type="binding site" evidence="8">
    <location>
        <position position="11"/>
    </location>
    <ligand>
        <name>Mg(2+)</name>
        <dbReference type="ChEBI" id="CHEBI:18420"/>
    </ligand>
</feature>
<dbReference type="EMBL" id="UASO01000003">
    <property type="protein sequence ID" value="SQC12139.1"/>
    <property type="molecule type" value="Genomic_DNA"/>
</dbReference>
<evidence type="ECO:0000256" key="9">
    <source>
        <dbReference type="RuleBase" id="RU003835"/>
    </source>
</evidence>
<keyword evidence="8" id="KW-0963">Cytoplasm</keyword>
<reference evidence="10 11" key="1">
    <citation type="submission" date="2018-06" db="EMBL/GenBank/DDBJ databases">
        <authorList>
            <consortium name="Pathogen Informatics"/>
            <person name="Doyle S."/>
        </authorList>
    </citation>
    <scope>NUCLEOTIDE SEQUENCE [LARGE SCALE GENOMIC DNA]</scope>
    <source>
        <strain evidence="10 11">NCTC9645</strain>
    </source>
</reference>
<keyword evidence="6 8" id="KW-0067">ATP-binding</keyword>
<dbReference type="EC" id="2.7.2.1" evidence="8"/>
<accession>A0A2X3EJ35</accession>
<comment type="cofactor">
    <cofactor evidence="8">
        <name>Mg(2+)</name>
        <dbReference type="ChEBI" id="CHEBI:18420"/>
    </cofactor>
    <cofactor evidence="8">
        <name>Mn(2+)</name>
        <dbReference type="ChEBI" id="CHEBI:29035"/>
    </cofactor>
    <text evidence="8">Mg(2+). Can also accept Mn(2+).</text>
</comment>
<keyword evidence="2 8" id="KW-0808">Transferase</keyword>
<dbReference type="PROSITE" id="PS01075">
    <property type="entry name" value="ACETATE_KINASE_1"/>
    <property type="match status" value="1"/>
</dbReference>
<evidence type="ECO:0000256" key="5">
    <source>
        <dbReference type="ARBA" id="ARBA00022777"/>
    </source>
</evidence>
<protein>
    <recommendedName>
        <fullName evidence="8">Acetate kinase</fullName>
        <ecNumber evidence="8">2.7.2.1</ecNumber>
    </recommendedName>
    <alternativeName>
        <fullName evidence="8">Acetokinase</fullName>
    </alternativeName>
</protein>
<keyword evidence="4 8" id="KW-0547">Nucleotide-binding</keyword>
<name>A0A2X3EJ35_KLEPN</name>
<feature type="binding site" evidence="8">
    <location>
        <begin position="278"/>
        <end position="280"/>
    </location>
    <ligand>
        <name>ATP</name>
        <dbReference type="ChEBI" id="CHEBI:30616"/>
    </ligand>
</feature>
<sequence>MTEFPVVLVINCGSSSIKFSVLDAASCDCLLNGVAEGINAERASLSLNGGEPVALAQRGYEGALQAIAGALAQRDLIDSVALIGHRVAHGGDLFTESVIISEEVINNIRQVSSLAPLHNYASLSGIASAQRLFPEVMQVAVFDTSFHQTLAPEAFSLWSAVGVLPESRGTPLRFPRHLAPLCVPARPGAARVAGAGERPGDRHLGNGASICAVRNGRSVDTSMGMTPLEGLMMGTRSGDVDFGAMAWIAGETRQTLSDLERVANTASGLLGISGLSSDLRVLEQAWHEGHARARLAIKTFVHRIARHIAGHAAALQRLDGIIFTGGIGENSVLIRRLVSERLAVFGLAMDAARNQQPNSAGERLISADGSRVRCAVIPTNEERMIALDAIRLGRIHTAAALA</sequence>
<dbReference type="HAMAP" id="MF_00020">
    <property type="entry name" value="Acetate_kinase"/>
    <property type="match status" value="1"/>
</dbReference>
<dbReference type="InterPro" id="IPR004372">
    <property type="entry name" value="Ac/propionate_kinase"/>
</dbReference>
<dbReference type="GO" id="GO:0008776">
    <property type="term" value="F:acetate kinase activity"/>
    <property type="evidence" value="ECO:0007669"/>
    <property type="project" value="UniProtKB-UniRule"/>
</dbReference>
<keyword evidence="7 8" id="KW-0460">Magnesium</keyword>
<keyword evidence="3 8" id="KW-0479">Metal-binding</keyword>
<comment type="subunit">
    <text evidence="8">Homodimer.</text>
</comment>
<dbReference type="InterPro" id="IPR023865">
    <property type="entry name" value="Aliphatic_acid_kinase_CS"/>
</dbReference>
<gene>
    <name evidence="10" type="primary">tdcD</name>
    <name evidence="8" type="synonym">ackA</name>
    <name evidence="10" type="ORF">NCTC9645_00815</name>
</gene>
<evidence type="ECO:0000256" key="7">
    <source>
        <dbReference type="ARBA" id="ARBA00022842"/>
    </source>
</evidence>
<feature type="binding site" evidence="8">
    <location>
        <position position="18"/>
    </location>
    <ligand>
        <name>ATP</name>
        <dbReference type="ChEBI" id="CHEBI:30616"/>
    </ligand>
</feature>
<evidence type="ECO:0000256" key="6">
    <source>
        <dbReference type="ARBA" id="ARBA00022840"/>
    </source>
</evidence>
<feature type="binding site" evidence="8">
    <location>
        <begin position="326"/>
        <end position="330"/>
    </location>
    <ligand>
        <name>ATP</name>
        <dbReference type="ChEBI" id="CHEBI:30616"/>
    </ligand>
</feature>
<comment type="subcellular location">
    <subcellularLocation>
        <location evidence="8">Cytoplasm</location>
    </subcellularLocation>
</comment>
<evidence type="ECO:0000313" key="11">
    <source>
        <dbReference type="Proteomes" id="UP000250675"/>
    </source>
</evidence>
<comment type="similarity">
    <text evidence="1 8 9">Belongs to the acetokinase family.</text>
</comment>
<dbReference type="GO" id="GO:0000287">
    <property type="term" value="F:magnesium ion binding"/>
    <property type="evidence" value="ECO:0007669"/>
    <property type="project" value="UniProtKB-UniRule"/>
</dbReference>
<comment type="pathway">
    <text evidence="8">Metabolic intermediate biosynthesis; acetyl-CoA biosynthesis; acetyl-CoA from acetate: step 1/2.</text>
</comment>
<dbReference type="GO" id="GO:0005524">
    <property type="term" value="F:ATP binding"/>
    <property type="evidence" value="ECO:0007669"/>
    <property type="project" value="UniProtKB-KW"/>
</dbReference>
<feature type="binding site" evidence="8">
    <location>
        <position position="381"/>
    </location>
    <ligand>
        <name>Mg(2+)</name>
        <dbReference type="ChEBI" id="CHEBI:18420"/>
    </ligand>
</feature>
<dbReference type="InterPro" id="IPR000890">
    <property type="entry name" value="Aliphatic_acid_kin_short-chain"/>
</dbReference>
<comment type="catalytic activity">
    <reaction evidence="8">
        <text>acetate + ATP = acetyl phosphate + ADP</text>
        <dbReference type="Rhea" id="RHEA:11352"/>
        <dbReference type="ChEBI" id="CHEBI:22191"/>
        <dbReference type="ChEBI" id="CHEBI:30089"/>
        <dbReference type="ChEBI" id="CHEBI:30616"/>
        <dbReference type="ChEBI" id="CHEBI:456216"/>
        <dbReference type="EC" id="2.7.2.1"/>
    </reaction>
</comment>
<dbReference type="GO" id="GO:0005829">
    <property type="term" value="C:cytosol"/>
    <property type="evidence" value="ECO:0007669"/>
    <property type="project" value="TreeGrafter"/>
</dbReference>
<feature type="active site" description="Proton donor/acceptor" evidence="8">
    <location>
        <position position="143"/>
    </location>
</feature>
<keyword evidence="5 8" id="KW-0418">Kinase</keyword>
<feature type="site" description="Transition state stabilizer" evidence="8">
    <location>
        <position position="177"/>
    </location>
</feature>
<evidence type="ECO:0000313" key="10">
    <source>
        <dbReference type="EMBL" id="SQC12139.1"/>
    </source>
</evidence>